<dbReference type="Proteomes" id="UP000230707">
    <property type="component" value="Unassembled WGS sequence"/>
</dbReference>
<feature type="transmembrane region" description="Helical" evidence="1">
    <location>
        <begin position="98"/>
        <end position="121"/>
    </location>
</feature>
<evidence type="ECO:0000256" key="1">
    <source>
        <dbReference type="SAM" id="Phobius"/>
    </source>
</evidence>
<sequence length="560" mass="63535">MGIPAMINQEILDYVKNETRKGKTREELEKSLLAVGWKKEDVDQIFQTNPQIPTFQTTPSFPTGQPHYSQNTTSNNAVVKSISTDFSSPVHKKGHKSLFIFSIIITVILLLLGSSTLLLAYDKIPLPESQFKNQISELVMSVPFLPKTPKYILNAAISAQKKLTRMSVDFSLAASSKGLSSTLNSTMGLNQLDLALKGSLDYTDKKNPLLLLNLPVTKDFNLDLRLKDKISYFKINKFPQNLLSLTGMDKDKITPFFDKWIYYDATPLETEARKNLDNYSNNQSPQNELTQKTLSYLLNDEILPNIKMSGDKIGNFDTYKMHLTVTKDMLDRIMDKLAQDYNTNKTGKITEDQKPSKYIDDFNIDAWFDKNEYYLRQIVVMLKARAPKTQSMSIIDSTPLKDLEDDTFDFVIVLKQADFNKPFTVEIPSQSEKLEDVVSAFMESSGLLSGQKNAIYSSVKSDINQLENATLRYYTVKMVLPKSLDDLAEAGEIMKTSVTRFNNEQIYLKTIQNGEKVFIYTLTEDPNNITSPFFSITISKNGSSIEKNYSKSEIDIIIKN</sequence>
<organism evidence="2 3">
    <name type="scientific">Candidatus Gottesmanbacteria bacterium CG11_big_fil_rev_8_21_14_0_20_37_11</name>
    <dbReference type="NCBI Taxonomy" id="1974575"/>
    <lineage>
        <taxon>Bacteria</taxon>
        <taxon>Candidatus Gottesmaniibacteriota</taxon>
    </lineage>
</organism>
<evidence type="ECO:0000313" key="2">
    <source>
        <dbReference type="EMBL" id="PIR08339.1"/>
    </source>
</evidence>
<reference evidence="2 3" key="1">
    <citation type="submission" date="2017-09" db="EMBL/GenBank/DDBJ databases">
        <title>Depth-based differentiation of microbial function through sediment-hosted aquifers and enrichment of novel symbionts in the deep terrestrial subsurface.</title>
        <authorList>
            <person name="Probst A.J."/>
            <person name="Ladd B."/>
            <person name="Jarett J.K."/>
            <person name="Geller-Mcgrath D.E."/>
            <person name="Sieber C.M."/>
            <person name="Emerson J.B."/>
            <person name="Anantharaman K."/>
            <person name="Thomas B.C."/>
            <person name="Malmstrom R."/>
            <person name="Stieglmeier M."/>
            <person name="Klingl A."/>
            <person name="Woyke T."/>
            <person name="Ryan C.M."/>
            <person name="Banfield J.F."/>
        </authorList>
    </citation>
    <scope>NUCLEOTIDE SEQUENCE [LARGE SCALE GENOMIC DNA]</scope>
    <source>
        <strain evidence="2">CG11_big_fil_rev_8_21_14_0_20_37_11</strain>
    </source>
</reference>
<name>A0A2H0NHG8_9BACT</name>
<keyword evidence="1" id="KW-0812">Transmembrane</keyword>
<dbReference type="AlphaFoldDB" id="A0A2H0NHG8"/>
<keyword evidence="1" id="KW-0472">Membrane</keyword>
<keyword evidence="1" id="KW-1133">Transmembrane helix</keyword>
<accession>A0A2H0NHG8</accession>
<comment type="caution">
    <text evidence="2">The sequence shown here is derived from an EMBL/GenBank/DDBJ whole genome shotgun (WGS) entry which is preliminary data.</text>
</comment>
<gene>
    <name evidence="2" type="ORF">COV53_03560</name>
</gene>
<evidence type="ECO:0000313" key="3">
    <source>
        <dbReference type="Proteomes" id="UP000230707"/>
    </source>
</evidence>
<dbReference type="EMBL" id="PCWS01000082">
    <property type="protein sequence ID" value="PIR08339.1"/>
    <property type="molecule type" value="Genomic_DNA"/>
</dbReference>
<protein>
    <submittedName>
        <fullName evidence="2">Uncharacterized protein</fullName>
    </submittedName>
</protein>
<proteinExistence type="predicted"/>